<dbReference type="AlphaFoldDB" id="A0A8X6PL71"/>
<protein>
    <submittedName>
        <fullName evidence="1">Uncharacterized protein</fullName>
    </submittedName>
</protein>
<gene>
    <name evidence="1" type="ORF">NPIL_158621</name>
</gene>
<dbReference type="EMBL" id="BMAW01070227">
    <property type="protein sequence ID" value="GFT72340.1"/>
    <property type="molecule type" value="Genomic_DNA"/>
</dbReference>
<reference evidence="1" key="1">
    <citation type="submission" date="2020-08" db="EMBL/GenBank/DDBJ databases">
        <title>Multicomponent nature underlies the extraordinary mechanical properties of spider dragline silk.</title>
        <authorList>
            <person name="Kono N."/>
            <person name="Nakamura H."/>
            <person name="Mori M."/>
            <person name="Yoshida Y."/>
            <person name="Ohtoshi R."/>
            <person name="Malay A.D."/>
            <person name="Moran D.A.P."/>
            <person name="Tomita M."/>
            <person name="Numata K."/>
            <person name="Arakawa K."/>
        </authorList>
    </citation>
    <scope>NUCLEOTIDE SEQUENCE</scope>
</reference>
<evidence type="ECO:0000313" key="2">
    <source>
        <dbReference type="Proteomes" id="UP000887013"/>
    </source>
</evidence>
<keyword evidence="2" id="KW-1185">Reference proteome</keyword>
<sequence length="136" mass="16919">MKHFQRKALNFFYTRIRRDYVSRMDSDLQIELCKEDLVFALQRYLYWPLQTEFLEMASRLYPFLNKKIFFTVLNMIVCKRNDGKYGYFDYSSLLTNFWLQGRDEWKKDAEMPNFYYFTKWDPDQNYEIFYEKNVSS</sequence>
<name>A0A8X6PL71_NEPPI</name>
<dbReference type="Proteomes" id="UP000887013">
    <property type="component" value="Unassembled WGS sequence"/>
</dbReference>
<comment type="caution">
    <text evidence="1">The sequence shown here is derived from an EMBL/GenBank/DDBJ whole genome shotgun (WGS) entry which is preliminary data.</text>
</comment>
<accession>A0A8X6PL71</accession>
<organism evidence="1 2">
    <name type="scientific">Nephila pilipes</name>
    <name type="common">Giant wood spider</name>
    <name type="synonym">Nephila maculata</name>
    <dbReference type="NCBI Taxonomy" id="299642"/>
    <lineage>
        <taxon>Eukaryota</taxon>
        <taxon>Metazoa</taxon>
        <taxon>Ecdysozoa</taxon>
        <taxon>Arthropoda</taxon>
        <taxon>Chelicerata</taxon>
        <taxon>Arachnida</taxon>
        <taxon>Araneae</taxon>
        <taxon>Araneomorphae</taxon>
        <taxon>Entelegynae</taxon>
        <taxon>Araneoidea</taxon>
        <taxon>Nephilidae</taxon>
        <taxon>Nephila</taxon>
    </lineage>
</organism>
<proteinExistence type="predicted"/>
<evidence type="ECO:0000313" key="1">
    <source>
        <dbReference type="EMBL" id="GFT72340.1"/>
    </source>
</evidence>